<dbReference type="RefSeq" id="XP_052904449.1">
    <property type="nucleotide sequence ID" value="XM_053049499.1"/>
</dbReference>
<dbReference type="GeneID" id="77676855"/>
<feature type="compositionally biased region" description="Acidic residues" evidence="1">
    <location>
        <begin position="351"/>
        <end position="360"/>
    </location>
</feature>
<evidence type="ECO:0000256" key="1">
    <source>
        <dbReference type="SAM" id="MobiDB-lite"/>
    </source>
</evidence>
<comment type="caution">
    <text evidence="2">The sequence shown here is derived from an EMBL/GenBank/DDBJ whole genome shotgun (WGS) entry which is preliminary data.</text>
</comment>
<name>A0A086J176_NEMA1</name>
<reference evidence="2 3" key="1">
    <citation type="journal article" date="2014" name="Genome Announc.">
        <title>Genome Sequence of the Microsporidian Species Nematocida sp1 Strain ERTm6 (ATCC PRA-372).</title>
        <authorList>
            <person name="Bakowski M.A."/>
            <person name="Priest M."/>
            <person name="Young S."/>
            <person name="Cuomo C.A."/>
            <person name="Troemel E.R."/>
        </authorList>
    </citation>
    <scope>NUCLEOTIDE SEQUENCE [LARGE SCALE GENOMIC DNA]</scope>
    <source>
        <strain evidence="2 3">ERTm6</strain>
    </source>
</reference>
<protein>
    <submittedName>
        <fullName evidence="2">Uncharacterized protein</fullName>
    </submittedName>
</protein>
<evidence type="ECO:0000313" key="2">
    <source>
        <dbReference type="EMBL" id="KFG25894.1"/>
    </source>
</evidence>
<dbReference type="HOGENOM" id="CLU_778652_0_0_1"/>
<organism evidence="2 3">
    <name type="scientific">Nematocida ausubeli (strain ATCC PRA-371 / ERTm2)</name>
    <name type="common">Nematode killer fungus</name>
    <dbReference type="NCBI Taxonomy" id="1913371"/>
    <lineage>
        <taxon>Eukaryota</taxon>
        <taxon>Fungi</taxon>
        <taxon>Fungi incertae sedis</taxon>
        <taxon>Microsporidia</taxon>
        <taxon>Nematocida</taxon>
    </lineage>
</organism>
<evidence type="ECO:0000313" key="3">
    <source>
        <dbReference type="Proteomes" id="UP000054524"/>
    </source>
</evidence>
<gene>
    <name evidence="2" type="ORF">NESG_01882</name>
</gene>
<proteinExistence type="predicted"/>
<feature type="region of interest" description="Disordered" evidence="1">
    <location>
        <begin position="107"/>
        <end position="127"/>
    </location>
</feature>
<dbReference type="AlphaFoldDB" id="A0A086J176"/>
<accession>A0A086J176</accession>
<keyword evidence="3" id="KW-1185">Reference proteome</keyword>
<sequence length="422" mass="45859">MLAKKDHSKAQKKSTSIAGRMKRFFLGAFKSKAKVSDAAESPLPCEETLRKGGLSKTSSLCTGTLAMQATQETDIVQSTKKKQKITKSALESAVDRPVYPETYGLDERSAPAEQPAHIESSSAQSTALECELPLEPSADANSPANASNAANSLLVGEPDTQAEEVQIKKTQAEKEHAELHALVSFMREIEKIAQDTEAMGDVAYLPVILFFTLSQKGFSLTDDLLLSSEKFHSISQGHSGHRALMDETAANCLVSEALAPLETMAERLALCRPALLAYVSLCNSVQASVFVENKKHTMSETAIGFVCEVLKYIKYVIAAELLRIDLSSEDTPAKSPAPYAHSEAYCDSALEDSSEQSEEVYPERQAAPKEEALSLPGQDESSFESRSLSSGDELADNVLFKRQKEKYQSQATQVEQAGVHIK</sequence>
<dbReference type="EMBL" id="AKIJ01000004">
    <property type="protein sequence ID" value="KFG25894.1"/>
    <property type="molecule type" value="Genomic_DNA"/>
</dbReference>
<feature type="region of interest" description="Disordered" evidence="1">
    <location>
        <begin position="351"/>
        <end position="391"/>
    </location>
</feature>
<dbReference type="Proteomes" id="UP000054524">
    <property type="component" value="Unassembled WGS sequence"/>
</dbReference>